<name>A0A250DFV8_9BURK</name>
<dbReference type="Gene3D" id="3.90.320.10">
    <property type="match status" value="1"/>
</dbReference>
<evidence type="ECO:0000256" key="1">
    <source>
        <dbReference type="SAM" id="MobiDB-lite"/>
    </source>
</evidence>
<dbReference type="EMBL" id="CP023284">
    <property type="protein sequence ID" value="ATA53132.1"/>
    <property type="molecule type" value="Genomic_DNA"/>
</dbReference>
<dbReference type="Proteomes" id="UP000217154">
    <property type="component" value="Chromosome"/>
</dbReference>
<evidence type="ECO:0000313" key="4">
    <source>
        <dbReference type="Proteomes" id="UP000217154"/>
    </source>
</evidence>
<accession>A0A250DFV8</accession>
<dbReference type="AlphaFoldDB" id="A0A250DFV8"/>
<evidence type="ECO:0000259" key="2">
    <source>
        <dbReference type="Pfam" id="PF09588"/>
    </source>
</evidence>
<dbReference type="Pfam" id="PF09588">
    <property type="entry name" value="YqaJ"/>
    <property type="match status" value="1"/>
</dbReference>
<dbReference type="RefSeq" id="WP_095744008.1">
    <property type="nucleotide sequence ID" value="NZ_CP023284.1"/>
</dbReference>
<dbReference type="InterPro" id="IPR011335">
    <property type="entry name" value="Restrct_endonuc-II-like"/>
</dbReference>
<dbReference type="SUPFAM" id="SSF52980">
    <property type="entry name" value="Restriction endonuclease-like"/>
    <property type="match status" value="1"/>
</dbReference>
<feature type="region of interest" description="Disordered" evidence="1">
    <location>
        <begin position="1"/>
        <end position="26"/>
    </location>
</feature>
<reference evidence="3 4" key="1">
    <citation type="submission" date="2017-09" db="EMBL/GenBank/DDBJ databases">
        <title>The diverse metabolic capabilities of V. boronicumulans make it an excellent choice for continued studies on novel biodegradation.</title>
        <authorList>
            <person name="Sun S."/>
        </authorList>
    </citation>
    <scope>NUCLEOTIDE SEQUENCE [LARGE SCALE GENOMIC DNA]</scope>
    <source>
        <strain evidence="3 4">J1</strain>
    </source>
</reference>
<sequence length="262" mass="28360">MVNTRSERLRTVRPSSTGMVAPRAGAEQQMPAETGIGAVDAAAALGLDPFKSRIQLWMEKTGRQGLLQPATVSDDVSPDAAGEVSSGSPAYWSRLLEQILAAHYMHRTGCSVRHIQTPLQHPQHAFMLAGPRREVVGASGALLLECLSVGMSAAPAWAQGVPAHVRVKIVHLLAVTGAHAVDVLVLIAGQELQLHRMERNDTEIAWLIEQEAMFWRGIELDQSPPTLDENGRQADLWPAELAVSVQSPERTVSRRNDAVGQV</sequence>
<evidence type="ECO:0000313" key="3">
    <source>
        <dbReference type="EMBL" id="ATA53132.1"/>
    </source>
</evidence>
<dbReference type="InterPro" id="IPR011604">
    <property type="entry name" value="PDDEXK-like_dom_sf"/>
</dbReference>
<gene>
    <name evidence="3" type="ORF">CKY39_07850</name>
</gene>
<dbReference type="KEGG" id="vbo:CKY39_07850"/>
<feature type="compositionally biased region" description="Basic and acidic residues" evidence="1">
    <location>
        <begin position="1"/>
        <end position="10"/>
    </location>
</feature>
<protein>
    <recommendedName>
        <fullName evidence="2">YqaJ viral recombinase domain-containing protein</fullName>
    </recommendedName>
</protein>
<feature type="domain" description="YqaJ viral recombinase" evidence="2">
    <location>
        <begin position="34"/>
        <end position="179"/>
    </location>
</feature>
<proteinExistence type="predicted"/>
<organism evidence="3 4">
    <name type="scientific">Variovorax boronicumulans</name>
    <dbReference type="NCBI Taxonomy" id="436515"/>
    <lineage>
        <taxon>Bacteria</taxon>
        <taxon>Pseudomonadati</taxon>
        <taxon>Pseudomonadota</taxon>
        <taxon>Betaproteobacteria</taxon>
        <taxon>Burkholderiales</taxon>
        <taxon>Comamonadaceae</taxon>
        <taxon>Variovorax</taxon>
    </lineage>
</organism>
<dbReference type="InterPro" id="IPR019080">
    <property type="entry name" value="YqaJ_viral_recombinase"/>
</dbReference>